<dbReference type="AlphaFoldDB" id="A0A1M7EQ98"/>
<sequence>MPRLVGYRSCSQLPGARHDARSGRHDCCPAAAGATRLAHLPLLAGEALADDLRAEIDLLRAEMDLLKRELRRLATG</sequence>
<proteinExistence type="predicted"/>
<dbReference type="STRING" id="53463.SAMN05444389_102256"/>
<organism evidence="2 3">
    <name type="scientific">Paracoccus solventivorans</name>
    <dbReference type="NCBI Taxonomy" id="53463"/>
    <lineage>
        <taxon>Bacteria</taxon>
        <taxon>Pseudomonadati</taxon>
        <taxon>Pseudomonadota</taxon>
        <taxon>Alphaproteobacteria</taxon>
        <taxon>Rhodobacterales</taxon>
        <taxon>Paracoccaceae</taxon>
        <taxon>Paracoccus</taxon>
    </lineage>
</organism>
<evidence type="ECO:0000256" key="1">
    <source>
        <dbReference type="SAM" id="Coils"/>
    </source>
</evidence>
<protein>
    <submittedName>
        <fullName evidence="2">Uncharacterized protein</fullName>
    </submittedName>
</protein>
<dbReference type="EMBL" id="FRCK01000002">
    <property type="protein sequence ID" value="SHL94015.1"/>
    <property type="molecule type" value="Genomic_DNA"/>
</dbReference>
<keyword evidence="3" id="KW-1185">Reference proteome</keyword>
<name>A0A1M7EQ98_9RHOB</name>
<accession>A0A1M7EQ98</accession>
<evidence type="ECO:0000313" key="3">
    <source>
        <dbReference type="Proteomes" id="UP000184444"/>
    </source>
</evidence>
<reference evidence="3" key="1">
    <citation type="submission" date="2016-11" db="EMBL/GenBank/DDBJ databases">
        <authorList>
            <person name="Varghese N."/>
            <person name="Submissions S."/>
        </authorList>
    </citation>
    <scope>NUCLEOTIDE SEQUENCE [LARGE SCALE GENOMIC DNA]</scope>
    <source>
        <strain evidence="3">DSM 6637</strain>
    </source>
</reference>
<dbReference type="Proteomes" id="UP000184444">
    <property type="component" value="Unassembled WGS sequence"/>
</dbReference>
<evidence type="ECO:0000313" key="2">
    <source>
        <dbReference type="EMBL" id="SHL94015.1"/>
    </source>
</evidence>
<keyword evidence="1" id="KW-0175">Coiled coil</keyword>
<feature type="coiled-coil region" evidence="1">
    <location>
        <begin position="49"/>
        <end position="76"/>
    </location>
</feature>
<gene>
    <name evidence="2" type="ORF">SAMN05444389_102256</name>
</gene>